<sequence>MEREPIICVVERVIKRLATQVIATRYIRHAVYDITGQKITDDRLKVVVDEGSSEFERAVVEEVASVIKDDCIEEKIDQLWDIITKTDPNANGWRPTGVPKLDVFGHIRSPLLEHEERLKQIKQKLLHELQERKAYLKKLRTKVDKLDDHNLGASAASALQF</sequence>
<dbReference type="Proteomes" id="UP000887569">
    <property type="component" value="Unplaced"/>
</dbReference>
<dbReference type="AlphaFoldDB" id="A0A915C1S5"/>
<name>A0A915C1S5_PARUN</name>
<organism evidence="1 2">
    <name type="scientific">Parascaris univalens</name>
    <name type="common">Nematode worm</name>
    <dbReference type="NCBI Taxonomy" id="6257"/>
    <lineage>
        <taxon>Eukaryota</taxon>
        <taxon>Metazoa</taxon>
        <taxon>Ecdysozoa</taxon>
        <taxon>Nematoda</taxon>
        <taxon>Chromadorea</taxon>
        <taxon>Rhabditida</taxon>
        <taxon>Spirurina</taxon>
        <taxon>Ascaridomorpha</taxon>
        <taxon>Ascaridoidea</taxon>
        <taxon>Ascarididae</taxon>
        <taxon>Parascaris</taxon>
    </lineage>
</organism>
<protein>
    <submittedName>
        <fullName evidence="2">Uncharacterized protein</fullName>
    </submittedName>
</protein>
<proteinExistence type="predicted"/>
<reference evidence="2" key="1">
    <citation type="submission" date="2022-11" db="UniProtKB">
        <authorList>
            <consortium name="WormBaseParasite"/>
        </authorList>
    </citation>
    <scope>IDENTIFICATION</scope>
</reference>
<accession>A0A915C1S5</accession>
<evidence type="ECO:0000313" key="2">
    <source>
        <dbReference type="WBParaSite" id="PgR075_g004_t01"/>
    </source>
</evidence>
<evidence type="ECO:0000313" key="1">
    <source>
        <dbReference type="Proteomes" id="UP000887569"/>
    </source>
</evidence>
<keyword evidence="1" id="KW-1185">Reference proteome</keyword>
<dbReference type="WBParaSite" id="PgR075_g004_t01">
    <property type="protein sequence ID" value="PgR075_g004_t01"/>
    <property type="gene ID" value="PgR075_g004"/>
</dbReference>